<organism evidence="1 2">
    <name type="scientific">Acanthoscelides obtectus</name>
    <name type="common">Bean weevil</name>
    <name type="synonym">Bruchus obtectus</name>
    <dbReference type="NCBI Taxonomy" id="200917"/>
    <lineage>
        <taxon>Eukaryota</taxon>
        <taxon>Metazoa</taxon>
        <taxon>Ecdysozoa</taxon>
        <taxon>Arthropoda</taxon>
        <taxon>Hexapoda</taxon>
        <taxon>Insecta</taxon>
        <taxon>Pterygota</taxon>
        <taxon>Neoptera</taxon>
        <taxon>Endopterygota</taxon>
        <taxon>Coleoptera</taxon>
        <taxon>Polyphaga</taxon>
        <taxon>Cucujiformia</taxon>
        <taxon>Chrysomeloidea</taxon>
        <taxon>Chrysomelidae</taxon>
        <taxon>Bruchinae</taxon>
        <taxon>Bruchini</taxon>
        <taxon>Acanthoscelides</taxon>
    </lineage>
</organism>
<dbReference type="EMBL" id="CAKOFQ010006824">
    <property type="protein sequence ID" value="CAH1974419.1"/>
    <property type="molecule type" value="Genomic_DNA"/>
</dbReference>
<dbReference type="AlphaFoldDB" id="A0A9P0KFK3"/>
<protein>
    <submittedName>
        <fullName evidence="1">Uncharacterized protein</fullName>
    </submittedName>
</protein>
<reference evidence="1" key="1">
    <citation type="submission" date="2022-03" db="EMBL/GenBank/DDBJ databases">
        <authorList>
            <person name="Sayadi A."/>
        </authorList>
    </citation>
    <scope>NUCLEOTIDE SEQUENCE</scope>
</reference>
<gene>
    <name evidence="1" type="ORF">ACAOBT_LOCUS11079</name>
</gene>
<name>A0A9P0KFK3_ACAOB</name>
<accession>A0A9P0KFK3</accession>
<dbReference type="OrthoDB" id="6689556at2759"/>
<evidence type="ECO:0000313" key="2">
    <source>
        <dbReference type="Proteomes" id="UP001152888"/>
    </source>
</evidence>
<comment type="caution">
    <text evidence="1">The sequence shown here is derived from an EMBL/GenBank/DDBJ whole genome shotgun (WGS) entry which is preliminary data.</text>
</comment>
<sequence length="100" mass="12812">MLTYLRNPITGYEYSFWPDAKFFYHYKIYRPLSFHVDWPITSREWYPGYWPSYRSYWHYLRDTPSEDAFRQLRINSWNRFYTKSYDRFTVNRRVHMSFQF</sequence>
<evidence type="ECO:0000313" key="1">
    <source>
        <dbReference type="EMBL" id="CAH1974419.1"/>
    </source>
</evidence>
<dbReference type="Proteomes" id="UP001152888">
    <property type="component" value="Unassembled WGS sequence"/>
</dbReference>
<keyword evidence="2" id="KW-1185">Reference proteome</keyword>
<proteinExistence type="predicted"/>